<evidence type="ECO:0000256" key="1">
    <source>
        <dbReference type="SAM" id="Phobius"/>
    </source>
</evidence>
<sequence>MRKTILLLFVAFLVIGTSLIWYLNQENTTGSETIEWLHFTIILIVVAFALFVAIQRYRSLQRGQPAEDEMSKKLLQKTAALSYYISLYWWVALLFIKDRVEFDTEQLMGSGILGMALIFAVVAVFLHFKGLGDE</sequence>
<organism evidence="2 3">
    <name type="scientific">Mariniradius sediminis</name>
    <dbReference type="NCBI Taxonomy" id="2909237"/>
    <lineage>
        <taxon>Bacteria</taxon>
        <taxon>Pseudomonadati</taxon>
        <taxon>Bacteroidota</taxon>
        <taxon>Cytophagia</taxon>
        <taxon>Cytophagales</taxon>
        <taxon>Cyclobacteriaceae</taxon>
        <taxon>Mariniradius</taxon>
    </lineage>
</organism>
<protein>
    <recommendedName>
        <fullName evidence="4">DUF2178 domain-containing protein</fullName>
    </recommendedName>
</protein>
<keyword evidence="1" id="KW-0472">Membrane</keyword>
<evidence type="ECO:0008006" key="4">
    <source>
        <dbReference type="Google" id="ProtNLM"/>
    </source>
</evidence>
<keyword evidence="3" id="KW-1185">Reference proteome</keyword>
<dbReference type="RefSeq" id="WP_234860680.1">
    <property type="nucleotide sequence ID" value="NZ_JAKEVZ010000003.1"/>
</dbReference>
<feature type="transmembrane region" description="Helical" evidence="1">
    <location>
        <begin position="108"/>
        <end position="128"/>
    </location>
</feature>
<accession>A0ABS9BR97</accession>
<keyword evidence="1" id="KW-0812">Transmembrane</keyword>
<feature type="transmembrane region" description="Helical" evidence="1">
    <location>
        <begin position="36"/>
        <end position="54"/>
    </location>
</feature>
<keyword evidence="1" id="KW-1133">Transmembrane helix</keyword>
<feature type="transmembrane region" description="Helical" evidence="1">
    <location>
        <begin position="5"/>
        <end position="24"/>
    </location>
</feature>
<feature type="transmembrane region" description="Helical" evidence="1">
    <location>
        <begin position="74"/>
        <end position="96"/>
    </location>
</feature>
<comment type="caution">
    <text evidence="2">The sequence shown here is derived from an EMBL/GenBank/DDBJ whole genome shotgun (WGS) entry which is preliminary data.</text>
</comment>
<gene>
    <name evidence="2" type="ORF">L0U89_05885</name>
</gene>
<reference evidence="2 3" key="1">
    <citation type="submission" date="2022-01" db="EMBL/GenBank/DDBJ databases">
        <title>Mariniradius saccharolyticus sp. nov., isolated from sediment of a river.</title>
        <authorList>
            <person name="Liu H."/>
        </authorList>
    </citation>
    <scope>NUCLEOTIDE SEQUENCE [LARGE SCALE GENOMIC DNA]</scope>
    <source>
        <strain evidence="2 3">RY-2</strain>
    </source>
</reference>
<proteinExistence type="predicted"/>
<name>A0ABS9BR97_9BACT</name>
<evidence type="ECO:0000313" key="2">
    <source>
        <dbReference type="EMBL" id="MCF1750596.1"/>
    </source>
</evidence>
<dbReference type="EMBL" id="JAKEVZ010000003">
    <property type="protein sequence ID" value="MCF1750596.1"/>
    <property type="molecule type" value="Genomic_DNA"/>
</dbReference>
<dbReference type="Proteomes" id="UP001201449">
    <property type="component" value="Unassembled WGS sequence"/>
</dbReference>
<evidence type="ECO:0000313" key="3">
    <source>
        <dbReference type="Proteomes" id="UP001201449"/>
    </source>
</evidence>